<feature type="region of interest" description="Disordered" evidence="1">
    <location>
        <begin position="178"/>
        <end position="208"/>
    </location>
</feature>
<feature type="compositionally biased region" description="Low complexity" evidence="1">
    <location>
        <begin position="18"/>
        <end position="35"/>
    </location>
</feature>
<organism evidence="3 4">
    <name type="scientific">Malassezia obtusa</name>
    <dbReference type="NCBI Taxonomy" id="76774"/>
    <lineage>
        <taxon>Eukaryota</taxon>
        <taxon>Fungi</taxon>
        <taxon>Dikarya</taxon>
        <taxon>Basidiomycota</taxon>
        <taxon>Ustilaginomycotina</taxon>
        <taxon>Malasseziomycetes</taxon>
        <taxon>Malasseziales</taxon>
        <taxon>Malasseziaceae</taxon>
        <taxon>Malassezia</taxon>
    </lineage>
</organism>
<evidence type="ECO:0000313" key="4">
    <source>
        <dbReference type="Proteomes" id="UP001214603"/>
    </source>
</evidence>
<keyword evidence="4" id="KW-1185">Reference proteome</keyword>
<evidence type="ECO:0000256" key="1">
    <source>
        <dbReference type="SAM" id="MobiDB-lite"/>
    </source>
</evidence>
<dbReference type="GO" id="GO:0070197">
    <property type="term" value="P:meiotic attachment of telomere to nuclear envelope"/>
    <property type="evidence" value="ECO:0007669"/>
    <property type="project" value="InterPro"/>
</dbReference>
<protein>
    <recommendedName>
        <fullName evidence="2">HTH APSES-type domain-containing protein</fullName>
    </recommendedName>
</protein>
<feature type="region of interest" description="Disordered" evidence="1">
    <location>
        <begin position="626"/>
        <end position="730"/>
    </location>
</feature>
<evidence type="ECO:0000259" key="2">
    <source>
        <dbReference type="PROSITE" id="PS51299"/>
    </source>
</evidence>
<feature type="region of interest" description="Disordered" evidence="1">
    <location>
        <begin position="823"/>
        <end position="844"/>
    </location>
</feature>
<dbReference type="GO" id="GO:1990862">
    <property type="term" value="C:nuclear membrane complex Bqt3-Bqt4"/>
    <property type="evidence" value="ECO:0007669"/>
    <property type="project" value="InterPro"/>
</dbReference>
<dbReference type="InterPro" id="IPR037548">
    <property type="entry name" value="Bqt4"/>
</dbReference>
<feature type="domain" description="HTH APSES-type" evidence="2">
    <location>
        <begin position="114"/>
        <end position="254"/>
    </location>
</feature>
<dbReference type="EMBL" id="CP119934">
    <property type="protein sequence ID" value="WFD02315.1"/>
    <property type="molecule type" value="Genomic_DNA"/>
</dbReference>
<evidence type="ECO:0000313" key="3">
    <source>
        <dbReference type="EMBL" id="WFD02315.1"/>
    </source>
</evidence>
<dbReference type="PANTHER" id="PTHR38044:SF1">
    <property type="entry name" value="BOUQUET FORMATION PROTEIN 4"/>
    <property type="match status" value="1"/>
</dbReference>
<feature type="compositionally biased region" description="Low complexity" evidence="1">
    <location>
        <begin position="48"/>
        <end position="69"/>
    </location>
</feature>
<feature type="compositionally biased region" description="Low complexity" evidence="1">
    <location>
        <begin position="642"/>
        <end position="663"/>
    </location>
</feature>
<feature type="compositionally biased region" description="Basic residues" evidence="1">
    <location>
        <begin position="1"/>
        <end position="10"/>
    </location>
</feature>
<dbReference type="InterPro" id="IPR036887">
    <property type="entry name" value="HTH_APSES_sf"/>
</dbReference>
<feature type="region of interest" description="Disordered" evidence="1">
    <location>
        <begin position="1"/>
        <end position="69"/>
    </location>
</feature>
<proteinExistence type="predicted"/>
<reference evidence="3" key="1">
    <citation type="submission" date="2023-03" db="EMBL/GenBank/DDBJ databases">
        <title>Mating type loci evolution in Malassezia.</title>
        <authorList>
            <person name="Coelho M.A."/>
        </authorList>
    </citation>
    <scope>NUCLEOTIDE SEQUENCE</scope>
    <source>
        <strain evidence="3">CBS 7876</strain>
    </source>
</reference>
<dbReference type="GO" id="GO:0003677">
    <property type="term" value="F:DNA binding"/>
    <property type="evidence" value="ECO:0007669"/>
    <property type="project" value="InterPro"/>
</dbReference>
<feature type="compositionally biased region" description="Basic residues" evidence="1">
    <location>
        <begin position="324"/>
        <end position="334"/>
    </location>
</feature>
<feature type="region of interest" description="Disordered" evidence="1">
    <location>
        <begin position="511"/>
        <end position="551"/>
    </location>
</feature>
<dbReference type="GO" id="GO:0044820">
    <property type="term" value="P:mitotic telomere tethering at nuclear periphery"/>
    <property type="evidence" value="ECO:0007669"/>
    <property type="project" value="TreeGrafter"/>
</dbReference>
<feature type="compositionally biased region" description="Acidic residues" evidence="1">
    <location>
        <begin position="1108"/>
        <end position="1120"/>
    </location>
</feature>
<gene>
    <name evidence="3" type="ORF">MOBT1_000997</name>
</gene>
<dbReference type="InterPro" id="IPR003163">
    <property type="entry name" value="Tscrpt_reg_HTH_APSES-type"/>
</dbReference>
<dbReference type="Proteomes" id="UP001214603">
    <property type="component" value="Chromosome 1"/>
</dbReference>
<sequence>MPPRRSTPRKSRAENAESAVSSPSKSTASPLTTADTPRRTARGRRATAKAAAAETPKSEPSTPSRARSARTTKAAAAVAKAAPSERVHVLPTRTNPRLAEVKSRQVKLQVIRREDKEIIIGRIKLPTVNGAEHGFLLKRFDTNAIAGSSMFRLAFPFADAEEESAEMAYLESRFDTNVANGGTLPPATPRRSRKTDPDNAKGAALPPGSTGVRLQGVWIPCEQASPIAEDYGLLELAQPLLDATAVLLPNDDVPLLNPDAETIELAAQAAQAPLAAPARQTKRARTAETASADAPASPSGGVTSTPQQAAQQLLGAPDSPASPSKRRATPRRTRAAAAAADADVQAPLTPAQIDAQIRAAKELAADIAADANAAPGVSSRPKRRAEDDAEGTVVVAPQTAVRTLRRSSAHQRAPLMRAAGALTAAGALGVGAAAWYAGTLNLATAVPAALQHLQRTDYSSALQHLQHIDYSSALHTLQENIQTEPVAGPAPPLAYVQGETKLPEFVLTPPEPHESPVFDTMGDSPDSAWHHKHRRGNSYSNSALEKPPPPLPAIPAHADPSEAQAAIAKITRMQRAQAPKHAWLKWSGLGAAREASSKLQARTSESAEDEEEQNLLRELNAECVATPPDAPASIAPEVSAGSRTPSLSPSATLSWSPTLSSTQTPPPGGAEAGPSRVAAPSSPEGLRQPRATYVPRELLSNQWNTSSSSSESEDEGLWSSEADSSDAESLAGQIPARLNLSHAEIMTNKQMRRKLRAIRKMRYGKYEQSESTLNPHTLRNHVAHGLTYASKAQRTHRAMERYTPAVPGDASDAEDKLLPSASVPDLNVPSRQSSPGIVDGQPSAAETKLPRVWKRRKRREWNNAPSAMDMAPNDEDEERMCPDVPFAQDAKPTVHGEASQAQLFPKGYKTELVYDMLHENQRGIVLFGVAKRFSSQVLFFWDPSPWTDASGANTALDITTMQLPDPTWEWVQPTWLVDMTCDTDEDGWQYSGSFTGLQVWKRPIHFSYSRGPNRWLRKLYLFAQRRSEKSEERHLRHEATRPDEGLVAMMRSARSRTLRWHGKPTMWTYVRRRRWVRLRRRLVPIESEEAPSERVPAQLALAPHSDASSDEDSSDEELDVDACGGEGAPRKVRELRHMHRVYTAKQQLHMLMPFFLMPTSHAQELLRTRDKVPVYKSEAWRRSFAMIIDQELRVQNPFVTLPTVQRWLARDDLAFVTSPLRARERRYQRRCRSARPYALPDVPRYEEAFDTCLPPRVDPAVALGASGPPSLMREVVVECNFTMAIDTMKLCRVDRLKLNLWFVWLGVRSTRELSAGGEREVGGPMAAVQHEWNRRAARVHATAQSPSVFSSMTERCLRARIHDYTLTTPHLLDVWDVLVAHLHEIMAMLDHERSRRAFLHLLQQLQTTDFQASTPAFPSEPGYDPRWRPWRAGVVRLPLLPAL</sequence>
<accession>A0AAF0IR95</accession>
<dbReference type="SUPFAM" id="SSF54616">
    <property type="entry name" value="DNA-binding domain of Mlu1-box binding protein MBP1"/>
    <property type="match status" value="1"/>
</dbReference>
<name>A0AAF0IR95_9BASI</name>
<dbReference type="PROSITE" id="PS51299">
    <property type="entry name" value="HTH_APSES"/>
    <property type="match status" value="1"/>
</dbReference>
<feature type="compositionally biased region" description="Low complexity" evidence="1">
    <location>
        <begin position="287"/>
        <end position="298"/>
    </location>
</feature>
<feature type="region of interest" description="Disordered" evidence="1">
    <location>
        <begin position="372"/>
        <end position="391"/>
    </location>
</feature>
<feature type="region of interest" description="Disordered" evidence="1">
    <location>
        <begin position="272"/>
        <end position="343"/>
    </location>
</feature>
<feature type="region of interest" description="Disordered" evidence="1">
    <location>
        <begin position="1087"/>
        <end position="1125"/>
    </location>
</feature>
<dbReference type="PANTHER" id="PTHR38044">
    <property type="entry name" value="BOUQUET FORMATION PROTEIN 4"/>
    <property type="match status" value="1"/>
</dbReference>